<feature type="region of interest" description="2-C-methyl-D-erythritol 4-phosphate cytidylyltransferase" evidence="14">
    <location>
        <begin position="1"/>
        <end position="239"/>
    </location>
</feature>
<evidence type="ECO:0000256" key="8">
    <source>
        <dbReference type="ARBA" id="ARBA00022679"/>
    </source>
</evidence>
<dbReference type="AlphaFoldDB" id="A0A3L7JB68"/>
<evidence type="ECO:0000313" key="17">
    <source>
        <dbReference type="Proteomes" id="UP000281094"/>
    </source>
</evidence>
<feature type="site" description="Transition state stabilizer" evidence="14">
    <location>
        <position position="371"/>
    </location>
</feature>
<feature type="binding site" evidence="14">
    <location>
        <begin position="246"/>
        <end position="248"/>
    </location>
    <ligand>
        <name>4-CDP-2-C-methyl-D-erythritol 2-phosphate</name>
        <dbReference type="ChEBI" id="CHEBI:57919"/>
    </ligand>
</feature>
<evidence type="ECO:0000256" key="9">
    <source>
        <dbReference type="ARBA" id="ARBA00022695"/>
    </source>
</evidence>
<dbReference type="InterPro" id="IPR003526">
    <property type="entry name" value="MECDP_synthase"/>
</dbReference>
<dbReference type="PANTHER" id="PTHR43181:SF1">
    <property type="entry name" value="2-C-METHYL-D-ERYTHRITOL 2,4-CYCLODIPHOSPHATE SYNTHASE, CHLOROPLASTIC"/>
    <property type="match status" value="1"/>
</dbReference>
<protein>
    <recommendedName>
        <fullName evidence="14">Bifunctional enzyme IspD/IspF</fullName>
    </recommendedName>
    <domain>
        <recommendedName>
            <fullName evidence="14">2-C-methyl-D-erythritol 4-phosphate cytidylyltransferase</fullName>
            <ecNumber evidence="14">2.7.7.60</ecNumber>
        </recommendedName>
        <alternativeName>
            <fullName evidence="14">4-diphosphocytidyl-2C-methyl-D-erythritol synthase</fullName>
        </alternativeName>
        <alternativeName>
            <fullName evidence="14">MEP cytidylyltransferase</fullName>
            <shortName evidence="14">MCT</shortName>
        </alternativeName>
    </domain>
    <domain>
        <recommendedName>
            <fullName evidence="14">2-C-methyl-D-erythritol 2,4-cyclodiphosphate synthase</fullName>
            <shortName evidence="14">MECDP-synthase</shortName>
            <shortName evidence="14">MECPP-synthase</shortName>
            <shortName evidence="14">MECPS</shortName>
            <ecNumber evidence="14">4.6.1.12</ecNumber>
        </recommendedName>
    </domain>
</protein>
<feature type="binding site" evidence="14">
    <location>
        <position position="380"/>
    </location>
    <ligand>
        <name>4-CDP-2-C-methyl-D-erythritol 2-phosphate</name>
        <dbReference type="ChEBI" id="CHEBI:57919"/>
    </ligand>
</feature>
<comment type="similarity">
    <text evidence="14">In the N-terminal section; belongs to the IspD/TarI cytidylyltransferase family. IspD subfamily.</text>
</comment>
<dbReference type="NCBIfam" id="NF006899">
    <property type="entry name" value="PRK09382.1"/>
    <property type="match status" value="1"/>
</dbReference>
<comment type="catalytic activity">
    <reaction evidence="2 14">
        <text>2-C-methyl-D-erythritol 4-phosphate + CTP + H(+) = 4-CDP-2-C-methyl-D-erythritol + diphosphate</text>
        <dbReference type="Rhea" id="RHEA:13429"/>
        <dbReference type="ChEBI" id="CHEBI:15378"/>
        <dbReference type="ChEBI" id="CHEBI:33019"/>
        <dbReference type="ChEBI" id="CHEBI:37563"/>
        <dbReference type="ChEBI" id="CHEBI:57823"/>
        <dbReference type="ChEBI" id="CHEBI:58262"/>
        <dbReference type="EC" id="2.7.7.60"/>
    </reaction>
</comment>
<name>A0A3L7JB68_9HYPH</name>
<keyword evidence="8 14" id="KW-0808">Transferase</keyword>
<comment type="catalytic activity">
    <reaction evidence="1 14">
        <text>4-CDP-2-C-methyl-D-erythritol 2-phosphate = 2-C-methyl-D-erythritol 2,4-cyclic diphosphate + CMP</text>
        <dbReference type="Rhea" id="RHEA:23864"/>
        <dbReference type="ChEBI" id="CHEBI:57919"/>
        <dbReference type="ChEBI" id="CHEBI:58483"/>
        <dbReference type="ChEBI" id="CHEBI:60377"/>
        <dbReference type="EC" id="4.6.1.12"/>
    </reaction>
</comment>
<dbReference type="RefSeq" id="WP_121644839.1">
    <property type="nucleotide sequence ID" value="NZ_RCWN01000001.1"/>
</dbReference>
<evidence type="ECO:0000256" key="4">
    <source>
        <dbReference type="ARBA" id="ARBA00004709"/>
    </source>
</evidence>
<dbReference type="Gene3D" id="3.90.550.10">
    <property type="entry name" value="Spore Coat Polysaccharide Biosynthesis Protein SpsA, Chain A"/>
    <property type="match status" value="1"/>
</dbReference>
<feature type="binding site" evidence="14">
    <location>
        <position position="280"/>
    </location>
    <ligand>
        <name>a divalent metal cation</name>
        <dbReference type="ChEBI" id="CHEBI:60240"/>
    </ligand>
</feature>
<dbReference type="InterPro" id="IPR020555">
    <property type="entry name" value="MECDP_synthase_CS"/>
</dbReference>
<feature type="binding site" evidence="14">
    <location>
        <position position="246"/>
    </location>
    <ligand>
        <name>a divalent metal cation</name>
        <dbReference type="ChEBI" id="CHEBI:60240"/>
    </ligand>
</feature>
<evidence type="ECO:0000313" key="16">
    <source>
        <dbReference type="EMBL" id="RLQ87876.1"/>
    </source>
</evidence>
<dbReference type="HAMAP" id="MF_00108">
    <property type="entry name" value="IspD"/>
    <property type="match status" value="1"/>
</dbReference>
<dbReference type="EC" id="4.6.1.12" evidence="14"/>
<dbReference type="HAMAP" id="MF_00107">
    <property type="entry name" value="IspF"/>
    <property type="match status" value="1"/>
</dbReference>
<organism evidence="16 17">
    <name type="scientific">Notoacmeibacter ruber</name>
    <dbReference type="NCBI Taxonomy" id="2670375"/>
    <lineage>
        <taxon>Bacteria</taxon>
        <taxon>Pseudomonadati</taxon>
        <taxon>Pseudomonadota</taxon>
        <taxon>Alphaproteobacteria</taxon>
        <taxon>Hyphomicrobiales</taxon>
        <taxon>Notoacmeibacteraceae</taxon>
        <taxon>Notoacmeibacter</taxon>
    </lineage>
</organism>
<feature type="binding site" evidence="14">
    <location>
        <position position="248"/>
    </location>
    <ligand>
        <name>a divalent metal cation</name>
        <dbReference type="ChEBI" id="CHEBI:60240"/>
    </ligand>
</feature>
<evidence type="ECO:0000256" key="5">
    <source>
        <dbReference type="ARBA" id="ARBA00004787"/>
    </source>
</evidence>
<dbReference type="GO" id="GO:0046872">
    <property type="term" value="F:metal ion binding"/>
    <property type="evidence" value="ECO:0007669"/>
    <property type="project" value="UniProtKB-KW"/>
</dbReference>
<dbReference type="UniPathway" id="UPA00056">
    <property type="reaction ID" value="UER00093"/>
</dbReference>
<feature type="binding site" evidence="14">
    <location>
        <begin position="294"/>
        <end position="296"/>
    </location>
    <ligand>
        <name>4-CDP-2-C-methyl-D-erythritol 2-phosphate</name>
        <dbReference type="ChEBI" id="CHEBI:57919"/>
    </ligand>
</feature>
<gene>
    <name evidence="14" type="primary">ispDF</name>
    <name evidence="16" type="ORF">D8780_06325</name>
</gene>
<keyword evidence="10 14" id="KW-0479">Metal-binding</keyword>
<dbReference type="Gene3D" id="3.30.1330.50">
    <property type="entry name" value="2-C-methyl-D-erythritol 2,4-cyclodiphosphate synthase"/>
    <property type="match status" value="1"/>
</dbReference>
<evidence type="ECO:0000256" key="14">
    <source>
        <dbReference type="HAMAP-Rule" id="MF_01520"/>
    </source>
</evidence>
<dbReference type="PROSITE" id="PS01295">
    <property type="entry name" value="ISPD"/>
    <property type="match status" value="1"/>
</dbReference>
<dbReference type="GO" id="GO:0050518">
    <property type="term" value="F:2-C-methyl-D-erythritol 4-phosphate cytidylyltransferase activity"/>
    <property type="evidence" value="ECO:0007669"/>
    <property type="project" value="UniProtKB-UniRule"/>
</dbReference>
<keyword evidence="12 14" id="KW-0456">Lyase</keyword>
<evidence type="ECO:0000256" key="10">
    <source>
        <dbReference type="ARBA" id="ARBA00022723"/>
    </source>
</evidence>
<dbReference type="NCBIfam" id="TIGR00453">
    <property type="entry name" value="ispD"/>
    <property type="match status" value="1"/>
</dbReference>
<dbReference type="InterPro" id="IPR036571">
    <property type="entry name" value="MECDP_synthase_sf"/>
</dbReference>
<dbReference type="CDD" id="cd02516">
    <property type="entry name" value="CDP-ME_synthetase"/>
    <property type="match status" value="1"/>
</dbReference>
<proteinExistence type="inferred from homology"/>
<feature type="site" description="Transition state stabilizer" evidence="14">
    <location>
        <position position="21"/>
    </location>
</feature>
<dbReference type="InterPro" id="IPR034683">
    <property type="entry name" value="IspD/TarI"/>
</dbReference>
<dbReference type="InterPro" id="IPR026596">
    <property type="entry name" value="IspD/F"/>
</dbReference>
<comment type="cofactor">
    <cofactor evidence="3 14">
        <name>a divalent metal cation</name>
        <dbReference type="ChEBI" id="CHEBI:60240"/>
    </cofactor>
</comment>
<dbReference type="PROSITE" id="PS01350">
    <property type="entry name" value="ISPF"/>
    <property type="match status" value="1"/>
</dbReference>
<dbReference type="InterPro" id="IPR029044">
    <property type="entry name" value="Nucleotide-diphossugar_trans"/>
</dbReference>
<dbReference type="GO" id="GO:0019288">
    <property type="term" value="P:isopentenyl diphosphate biosynthetic process, methylerythritol 4-phosphate pathway"/>
    <property type="evidence" value="ECO:0007669"/>
    <property type="project" value="UniProtKB-UniRule"/>
</dbReference>
<feature type="site" description="Positions MEP for the nucleophilic attack" evidence="14">
    <location>
        <position position="162"/>
    </location>
</feature>
<accession>A0A3L7JB68</accession>
<feature type="binding site" evidence="14">
    <location>
        <begin position="370"/>
        <end position="373"/>
    </location>
    <ligand>
        <name>4-CDP-2-C-methyl-D-erythritol 2-phosphate</name>
        <dbReference type="ChEBI" id="CHEBI:57919"/>
    </ligand>
</feature>
<dbReference type="Proteomes" id="UP000281094">
    <property type="component" value="Unassembled WGS sequence"/>
</dbReference>
<dbReference type="NCBIfam" id="TIGR00151">
    <property type="entry name" value="ispF"/>
    <property type="match status" value="1"/>
</dbReference>
<dbReference type="EMBL" id="RCWN01000001">
    <property type="protein sequence ID" value="RLQ87876.1"/>
    <property type="molecule type" value="Genomic_DNA"/>
</dbReference>
<dbReference type="PANTHER" id="PTHR43181">
    <property type="entry name" value="2-C-METHYL-D-ERYTHRITOL 2,4-CYCLODIPHOSPHATE SYNTHASE, CHLOROPLASTIC"/>
    <property type="match status" value="1"/>
</dbReference>
<feature type="domain" description="2-C-methyl-D-erythritol 2,4-cyclodiphosphate synthase" evidence="15">
    <location>
        <begin position="240"/>
        <end position="392"/>
    </location>
</feature>
<feature type="site" description="Positions MEP for the nucleophilic attack" evidence="14">
    <location>
        <position position="219"/>
    </location>
</feature>
<evidence type="ECO:0000256" key="12">
    <source>
        <dbReference type="ARBA" id="ARBA00023239"/>
    </source>
</evidence>
<comment type="caution">
    <text evidence="14">Lacks conserved residue(s) required for the propagation of feature annotation.</text>
</comment>
<evidence type="ECO:0000256" key="6">
    <source>
        <dbReference type="ARBA" id="ARBA00008480"/>
    </source>
</evidence>
<feature type="binding site" evidence="14">
    <location>
        <position position="377"/>
    </location>
    <ligand>
        <name>4-CDP-2-C-methyl-D-erythritol 2-phosphate</name>
        <dbReference type="ChEBI" id="CHEBI:57919"/>
    </ligand>
</feature>
<evidence type="ECO:0000256" key="13">
    <source>
        <dbReference type="ARBA" id="ARBA00023268"/>
    </source>
</evidence>
<keyword evidence="9 14" id="KW-0548">Nucleotidyltransferase</keyword>
<dbReference type="CDD" id="cd00554">
    <property type="entry name" value="MECDP_synthase"/>
    <property type="match status" value="1"/>
</dbReference>
<evidence type="ECO:0000256" key="2">
    <source>
        <dbReference type="ARBA" id="ARBA00001282"/>
    </source>
</evidence>
<keyword evidence="11 14" id="KW-0414">Isoprene biosynthesis</keyword>
<dbReference type="InterPro" id="IPR018294">
    <property type="entry name" value="ISPD_synthase_CS"/>
</dbReference>
<feature type="region of interest" description="2-C-methyl-D-erythritol 2,4-cyclodiphosphate synthase" evidence="14">
    <location>
        <begin position="240"/>
        <end position="399"/>
    </location>
</feature>
<dbReference type="Pfam" id="PF02542">
    <property type="entry name" value="YgbB"/>
    <property type="match status" value="1"/>
</dbReference>
<evidence type="ECO:0000256" key="3">
    <source>
        <dbReference type="ARBA" id="ARBA00001968"/>
    </source>
</evidence>
<dbReference type="EC" id="2.7.7.60" evidence="14"/>
<feature type="binding site" evidence="14">
    <location>
        <begin position="272"/>
        <end position="273"/>
    </location>
    <ligand>
        <name>4-CDP-2-C-methyl-D-erythritol 2-phosphate</name>
        <dbReference type="ChEBI" id="CHEBI:57919"/>
    </ligand>
</feature>
<dbReference type="SUPFAM" id="SSF69765">
    <property type="entry name" value="IpsF-like"/>
    <property type="match status" value="1"/>
</dbReference>
<feature type="site" description="Transition state stabilizer" evidence="14">
    <location>
        <position position="30"/>
    </location>
</feature>
<evidence type="ECO:0000259" key="15">
    <source>
        <dbReference type="Pfam" id="PF02542"/>
    </source>
</evidence>
<evidence type="ECO:0000256" key="11">
    <source>
        <dbReference type="ARBA" id="ARBA00023229"/>
    </source>
</evidence>
<dbReference type="Pfam" id="PF01128">
    <property type="entry name" value="IspD"/>
    <property type="match status" value="1"/>
</dbReference>
<keyword evidence="17" id="KW-1185">Reference proteome</keyword>
<evidence type="ECO:0000256" key="7">
    <source>
        <dbReference type="ARBA" id="ARBA00009789"/>
    </source>
</evidence>
<feature type="site" description="Transition state stabilizer" evidence="14">
    <location>
        <position position="272"/>
    </location>
</feature>
<comment type="pathway">
    <text evidence="5 14">Isoprenoid biosynthesis; isopentenyl diphosphate biosynthesis via DXP pathway; isopentenyl diphosphate from 1-deoxy-D-xylulose 5-phosphate: step 2/6.</text>
</comment>
<comment type="function">
    <text evidence="14">Bifunctional enzyme that catalyzes the formation of 4-diphosphocytidyl-2-C-methyl-D-erythritol from CTP and 2-C-methyl-D-erythritol 4-phosphate (MEP) (IspD), and catalyzes the conversion of 4-diphosphocytidyl-2-C-methyl-D-erythritol 2-phosphate (CDP-ME2P) to 2-C-methyl-D-erythritol 2,4-cyclodiphosphate (ME-CPP) with a corresponding release of cytidine 5-monophosphate (CMP) (IspF).</text>
</comment>
<comment type="similarity">
    <text evidence="7">Belongs to the IspD/TarI cytidylyltransferase family. IspD subfamily.</text>
</comment>
<dbReference type="GO" id="GO:0008685">
    <property type="term" value="F:2-C-methyl-D-erythritol 2,4-cyclodiphosphate synthase activity"/>
    <property type="evidence" value="ECO:0007669"/>
    <property type="project" value="UniProtKB-UniRule"/>
</dbReference>
<comment type="similarity">
    <text evidence="6">Belongs to the IspF family.</text>
</comment>
<sequence length="399" mass="42880">MPNEREVTIGVLIVGAGRGERAGGATKGPKQYRLLGGEPILRHTARAFLDHPAVSQVFIAIHPDDQTLAENAMASLQDEMVRLVHGDRTRQLSVLAGLRSMAGAGLDYVMIHDAARPLLTKDTIDAIVDVLSPDEGIITGQPMTDTIKRVDTTAIVVDTLDRTKLFRAQTPQTFAFSKILAAHEAAYAQGTENATDDAAIAEMAGIPVRIVEGRSANPKMTFQEDIDLAEKTFSSFPDVRTGNGYDVHRFEDGEAVTLCGVAIPYHRKLSGHSDADVGLHALTDALLATIGAGDIGTHFPPSDPQWRGAPSSIFIRRAVELVREKGGRIANLDVTLIAEEPKIGPHRPAMTDLLARLVEIDPHRISIKATTNEKMGFVGREEGIAAIATASVVYPGELV</sequence>
<evidence type="ECO:0000256" key="1">
    <source>
        <dbReference type="ARBA" id="ARBA00000200"/>
    </source>
</evidence>
<reference evidence="16 17" key="1">
    <citation type="submission" date="2018-10" db="EMBL/GenBank/DDBJ databases">
        <title>Notoacmeibacter sp. M2BS9Y-3-1, whole genome shotgun sequence.</title>
        <authorList>
            <person name="Tuo L."/>
        </authorList>
    </citation>
    <scope>NUCLEOTIDE SEQUENCE [LARGE SCALE GENOMIC DNA]</scope>
    <source>
        <strain evidence="16 17">M2BS9Y-3-1</strain>
    </source>
</reference>
<dbReference type="FunFam" id="3.90.550.10:FF:000003">
    <property type="entry name" value="2-C-methyl-D-erythritol 4-phosphate cytidylyltransferase"/>
    <property type="match status" value="1"/>
</dbReference>
<dbReference type="GO" id="GO:0016114">
    <property type="term" value="P:terpenoid biosynthetic process"/>
    <property type="evidence" value="ECO:0007669"/>
    <property type="project" value="InterPro"/>
</dbReference>
<dbReference type="HAMAP" id="MF_01520">
    <property type="entry name" value="IspDF"/>
    <property type="match status" value="1"/>
</dbReference>
<dbReference type="SUPFAM" id="SSF53448">
    <property type="entry name" value="Nucleotide-diphospho-sugar transferases"/>
    <property type="match status" value="1"/>
</dbReference>
<comment type="caution">
    <text evidence="16">The sequence shown here is derived from an EMBL/GenBank/DDBJ whole genome shotgun (WGS) entry which is preliminary data.</text>
</comment>
<comment type="similarity">
    <text evidence="14">In the C-terminal section; belongs to the IspF family.</text>
</comment>
<dbReference type="InterPro" id="IPR001228">
    <property type="entry name" value="IspD"/>
</dbReference>
<comment type="pathway">
    <text evidence="4 14">Isoprenoid biosynthesis; isopentenyl diphosphate biosynthesis via DXP pathway; isopentenyl diphosphate from 1-deoxy-D-xylulose 5-phosphate: step 4/6.</text>
</comment>
<keyword evidence="13 14" id="KW-0511">Multifunctional enzyme</keyword>